<proteinExistence type="inferred from homology"/>
<keyword evidence="3" id="KW-1003">Cell membrane</keyword>
<gene>
    <name evidence="9" type="ORF">OWO01_01755</name>
</gene>
<keyword evidence="10" id="KW-1185">Reference proteome</keyword>
<evidence type="ECO:0000256" key="3">
    <source>
        <dbReference type="ARBA" id="ARBA00022475"/>
    </source>
</evidence>
<evidence type="ECO:0000256" key="6">
    <source>
        <dbReference type="ARBA" id="ARBA00023136"/>
    </source>
</evidence>
<comment type="caution">
    <text evidence="9">The sequence shown here is derived from an EMBL/GenBank/DDBJ whole genome shotgun (WGS) entry which is preliminary data.</text>
</comment>
<comment type="subcellular location">
    <subcellularLocation>
        <location evidence="1">Cell membrane</location>
        <topology evidence="1">Multi-pass membrane protein</topology>
    </subcellularLocation>
</comment>
<feature type="transmembrane region" description="Helical" evidence="7">
    <location>
        <begin position="75"/>
        <end position="93"/>
    </location>
</feature>
<sequence>MNDLIVKMTTKLVLPFIQLYGIYVIIHGHLSPGGAFPGGAIFATSIVLFTIVFGLRIGQKRLPHHVSSKLETSGIFVFIVFGLTGILMGYQFLTNQEAGFPMGEWGRVFSAGFIPIITFALGIKVMSAVVTLFHTMMEEE</sequence>
<dbReference type="PANTHER" id="PTHR33932:SF4">
    <property type="entry name" value="NA(+)_H(+) ANTIPORTER SUBUNIT B"/>
    <property type="match status" value="1"/>
</dbReference>
<keyword evidence="4 7" id="KW-0812">Transmembrane</keyword>
<evidence type="ECO:0000256" key="7">
    <source>
        <dbReference type="SAM" id="Phobius"/>
    </source>
</evidence>
<dbReference type="NCBIfam" id="NF006248">
    <property type="entry name" value="PRK08386.1"/>
    <property type="match status" value="1"/>
</dbReference>
<dbReference type="GO" id="GO:0005886">
    <property type="term" value="C:plasma membrane"/>
    <property type="evidence" value="ECO:0007669"/>
    <property type="project" value="UniProtKB-SubCell"/>
</dbReference>
<evidence type="ECO:0000256" key="2">
    <source>
        <dbReference type="ARBA" id="ARBA00009425"/>
    </source>
</evidence>
<keyword evidence="5 7" id="KW-1133">Transmembrane helix</keyword>
<evidence type="ECO:0000256" key="4">
    <source>
        <dbReference type="ARBA" id="ARBA00022692"/>
    </source>
</evidence>
<dbReference type="InterPro" id="IPR007182">
    <property type="entry name" value="MnhB"/>
</dbReference>
<evidence type="ECO:0000256" key="1">
    <source>
        <dbReference type="ARBA" id="ARBA00004651"/>
    </source>
</evidence>
<accession>A0A9J6R8G3</accession>
<comment type="similarity">
    <text evidence="2">Belongs to the CPA3 antiporters (TC 2.A.63) subunit B family.</text>
</comment>
<dbReference type="RefSeq" id="WP_268778704.1">
    <property type="nucleotide sequence ID" value="NZ_JAPRAT010000002.1"/>
</dbReference>
<feature type="transmembrane region" description="Helical" evidence="7">
    <location>
        <begin position="113"/>
        <end position="133"/>
    </location>
</feature>
<feature type="transmembrane region" description="Helical" evidence="7">
    <location>
        <begin position="12"/>
        <end position="30"/>
    </location>
</feature>
<dbReference type="Pfam" id="PF04039">
    <property type="entry name" value="MnhB"/>
    <property type="match status" value="1"/>
</dbReference>
<dbReference type="Proteomes" id="UP001084197">
    <property type="component" value="Unassembled WGS sequence"/>
</dbReference>
<feature type="domain" description="Na+/H+ antiporter MnhB subunit-related protein" evidence="8">
    <location>
        <begin position="5"/>
        <end position="131"/>
    </location>
</feature>
<dbReference type="PANTHER" id="PTHR33932">
    <property type="entry name" value="NA(+)/H(+) ANTIPORTER SUBUNIT B"/>
    <property type="match status" value="1"/>
</dbReference>
<dbReference type="EMBL" id="JAPRAT010000002">
    <property type="protein sequence ID" value="MCZ0701936.1"/>
    <property type="molecule type" value="Genomic_DNA"/>
</dbReference>
<organism evidence="9 10">
    <name type="scientific">Natronobacillus azotifigens</name>
    <dbReference type="NCBI Taxonomy" id="472978"/>
    <lineage>
        <taxon>Bacteria</taxon>
        <taxon>Bacillati</taxon>
        <taxon>Bacillota</taxon>
        <taxon>Bacilli</taxon>
        <taxon>Bacillales</taxon>
        <taxon>Bacillaceae</taxon>
        <taxon>Natronobacillus</taxon>
    </lineage>
</organism>
<protein>
    <submittedName>
        <fullName evidence="9">MnhB domain-containing protein</fullName>
    </submittedName>
</protein>
<name>A0A9J6R8G3_9BACI</name>
<feature type="transmembrane region" description="Helical" evidence="7">
    <location>
        <begin position="36"/>
        <end position="55"/>
    </location>
</feature>
<dbReference type="InterPro" id="IPR050622">
    <property type="entry name" value="CPA3_antiporter_subunitB"/>
</dbReference>
<reference evidence="9" key="1">
    <citation type="submission" date="2022-11" db="EMBL/GenBank/DDBJ databases">
        <title>WGS of Natronobacillus azotifigens 24KS-1, an anaerobic diazotrophic haloalkaliphile from soda-rich habitats.</title>
        <authorList>
            <person name="Sorokin D.Y."/>
            <person name="Merkel A.Y."/>
        </authorList>
    </citation>
    <scope>NUCLEOTIDE SEQUENCE</scope>
    <source>
        <strain evidence="9">24KS-1</strain>
    </source>
</reference>
<evidence type="ECO:0000256" key="5">
    <source>
        <dbReference type="ARBA" id="ARBA00022989"/>
    </source>
</evidence>
<evidence type="ECO:0000313" key="10">
    <source>
        <dbReference type="Proteomes" id="UP001084197"/>
    </source>
</evidence>
<evidence type="ECO:0000259" key="8">
    <source>
        <dbReference type="Pfam" id="PF04039"/>
    </source>
</evidence>
<keyword evidence="6 7" id="KW-0472">Membrane</keyword>
<evidence type="ECO:0000313" key="9">
    <source>
        <dbReference type="EMBL" id="MCZ0701936.1"/>
    </source>
</evidence>
<dbReference type="AlphaFoldDB" id="A0A9J6R8G3"/>